<feature type="transmembrane region" description="Helical" evidence="9">
    <location>
        <begin position="463"/>
        <end position="484"/>
    </location>
</feature>
<feature type="domain" description="NADH-Ubiquinone oxidoreductase (complex I) chain 5 N-terminal" evidence="11">
    <location>
        <begin position="71"/>
        <end position="121"/>
    </location>
</feature>
<dbReference type="GO" id="GO:0005886">
    <property type="term" value="C:plasma membrane"/>
    <property type="evidence" value="ECO:0007669"/>
    <property type="project" value="UniProtKB-SubCell"/>
</dbReference>
<evidence type="ECO:0000256" key="4">
    <source>
        <dbReference type="ARBA" id="ARBA00022692"/>
    </source>
</evidence>
<feature type="transmembrane region" description="Helical" evidence="9">
    <location>
        <begin position="214"/>
        <end position="233"/>
    </location>
</feature>
<dbReference type="InterPro" id="IPR052175">
    <property type="entry name" value="ComplexI-like_HydComp"/>
</dbReference>
<gene>
    <name evidence="12" type="ORF">HGG79_02460</name>
</gene>
<dbReference type="RefSeq" id="WP_051593113.1">
    <property type="nucleotide sequence ID" value="NZ_JAAZWO010000002.1"/>
</dbReference>
<dbReference type="InterPro" id="IPR001516">
    <property type="entry name" value="Proton_antipo_N"/>
</dbReference>
<keyword evidence="6" id="KW-0560">Oxidoreductase</keyword>
<dbReference type="AlphaFoldDB" id="A0A923E5C5"/>
<dbReference type="Pfam" id="PF00361">
    <property type="entry name" value="Proton_antipo_M"/>
    <property type="match status" value="1"/>
</dbReference>
<evidence type="ECO:0000259" key="10">
    <source>
        <dbReference type="Pfam" id="PF00361"/>
    </source>
</evidence>
<evidence type="ECO:0000256" key="6">
    <source>
        <dbReference type="ARBA" id="ARBA00023002"/>
    </source>
</evidence>
<feature type="transmembrane region" description="Helical" evidence="9">
    <location>
        <begin position="32"/>
        <end position="54"/>
    </location>
</feature>
<dbReference type="PANTHER" id="PTHR42682:SF4">
    <property type="entry name" value="NADH-UBIQUINONE_PLASTOQUINONE"/>
    <property type="match status" value="1"/>
</dbReference>
<feature type="transmembrane region" description="Helical" evidence="9">
    <location>
        <begin position="88"/>
        <end position="108"/>
    </location>
</feature>
<feature type="transmembrane region" description="Helical" evidence="9">
    <location>
        <begin position="541"/>
        <end position="563"/>
    </location>
</feature>
<dbReference type="InterPro" id="IPR001750">
    <property type="entry name" value="ND/Mrp_TM"/>
</dbReference>
<feature type="transmembrane region" description="Helical" evidence="9">
    <location>
        <begin position="624"/>
        <end position="641"/>
    </location>
</feature>
<evidence type="ECO:0000259" key="11">
    <source>
        <dbReference type="Pfam" id="PF00662"/>
    </source>
</evidence>
<organism evidence="12 13">
    <name type="scientific">Clostridium tetanomorphum</name>
    <dbReference type="NCBI Taxonomy" id="1553"/>
    <lineage>
        <taxon>Bacteria</taxon>
        <taxon>Bacillati</taxon>
        <taxon>Bacillota</taxon>
        <taxon>Clostridia</taxon>
        <taxon>Eubacteriales</taxon>
        <taxon>Clostridiaceae</taxon>
        <taxon>Clostridium</taxon>
    </lineage>
</organism>
<feature type="transmembrane region" description="Helical" evidence="9">
    <location>
        <begin position="143"/>
        <end position="160"/>
    </location>
</feature>
<reference evidence="12 13" key="1">
    <citation type="submission" date="2020-04" db="EMBL/GenBank/DDBJ databases">
        <title>Genomic insights into acetone-butanol-ethanol (ABE) fermentation by sequencing solventogenic clostridia strains.</title>
        <authorList>
            <person name="Brown S."/>
        </authorList>
    </citation>
    <scope>NUCLEOTIDE SEQUENCE [LARGE SCALE GENOMIC DNA]</scope>
    <source>
        <strain evidence="12 13">DJ011</strain>
    </source>
</reference>
<dbReference type="Proteomes" id="UP000563151">
    <property type="component" value="Unassembled WGS sequence"/>
</dbReference>
<dbReference type="PRINTS" id="PR01434">
    <property type="entry name" value="NADHDHGNASE5"/>
</dbReference>
<dbReference type="Pfam" id="PF00662">
    <property type="entry name" value="Proton_antipo_N"/>
    <property type="match status" value="1"/>
</dbReference>
<feature type="domain" description="NADH:quinone oxidoreductase/Mrp antiporter transmembrane" evidence="10">
    <location>
        <begin position="138"/>
        <end position="437"/>
    </location>
</feature>
<proteinExistence type="inferred from homology"/>
<protein>
    <submittedName>
        <fullName evidence="12">Cation:proton antiporter</fullName>
    </submittedName>
</protein>
<sequence>MNYVSNSPIISIIIPFIGAFAIGLIRKNKRSLILIKAVAIVSACISFFSLVALIKPVLIDGKIVTYWLGNWMPQEQMAIGIGLEVDSFSLFVALIITFCALLSSFYSIKYMENDNSLDKYYTLFLMLLGSMVGFVLTGDLFNMYVMLEIMTFAAISLTAFRNDIYKSLEAAFKYIVVGSLGSTLILIGTILIYAQTATLNMAQIAAMLHNNHTPVTILALVFMLTGYGVKAFLVPCHTWPPDAHMSAPSSISMLLSGVMSKTGIYGFVRILFMIFFSIGVVKVEFLVIIWGTLTMIIGASMAIIQTDFKRLLAFSSVSQIGYIIVAFGIGLSSKSEVGVLGTLGGLYHMINHASFKCLLFMCAGAVLHMTGTTDITKLGGLSKKMPYTTILFLIGAFSISGIPPFNGFVSKWMIYQATYKEGYAIVTIISLIVSVFTLAYMMKLAQSVFFGELREELNEVKEIPLSMKIPMSIFAIICLIQGLFPKVISKYLLEPAAYSIYNIGNYIDVMFTKGFAESMFKSKVPIPNMTYEMAGYWRPEAWFLLFIVILIGFIIGTGISLTFRKKTSSKQMNISYDKYGVFTGGEKEEFTPIAGADLFWGLRHNLKGYFNFLQVAHSGIVNDYVIWIISCTAILTLYFFAVL</sequence>
<feature type="transmembrane region" description="Helical" evidence="9">
    <location>
        <begin position="285"/>
        <end position="304"/>
    </location>
</feature>
<evidence type="ECO:0000256" key="7">
    <source>
        <dbReference type="ARBA" id="ARBA00023136"/>
    </source>
</evidence>
<keyword evidence="5 9" id="KW-1133">Transmembrane helix</keyword>
<keyword evidence="7 9" id="KW-0472">Membrane</keyword>
<feature type="transmembrane region" description="Helical" evidence="9">
    <location>
        <begin position="422"/>
        <end position="442"/>
    </location>
</feature>
<evidence type="ECO:0000256" key="9">
    <source>
        <dbReference type="SAM" id="Phobius"/>
    </source>
</evidence>
<keyword evidence="4 8" id="KW-0812">Transmembrane</keyword>
<comment type="similarity">
    <text evidence="2">Belongs to the CPA3 antiporters (TC 2.A.63) subunit A family.</text>
</comment>
<dbReference type="EMBL" id="JAAZWO010000002">
    <property type="protein sequence ID" value="MBC2396643.1"/>
    <property type="molecule type" value="Genomic_DNA"/>
</dbReference>
<name>A0A923E5C5_CLOTT</name>
<evidence type="ECO:0000256" key="5">
    <source>
        <dbReference type="ARBA" id="ARBA00022989"/>
    </source>
</evidence>
<evidence type="ECO:0000256" key="8">
    <source>
        <dbReference type="RuleBase" id="RU000320"/>
    </source>
</evidence>
<evidence type="ECO:0000313" key="12">
    <source>
        <dbReference type="EMBL" id="MBC2396643.1"/>
    </source>
</evidence>
<accession>A0A923E5C5</accession>
<feature type="transmembrane region" description="Helical" evidence="9">
    <location>
        <begin position="172"/>
        <end position="194"/>
    </location>
</feature>
<feature type="transmembrane region" description="Helical" evidence="9">
    <location>
        <begin position="120"/>
        <end position="137"/>
    </location>
</feature>
<comment type="caution">
    <text evidence="12">The sequence shown here is derived from an EMBL/GenBank/DDBJ whole genome shotgun (WGS) entry which is preliminary data.</text>
</comment>
<dbReference type="GO" id="GO:0016491">
    <property type="term" value="F:oxidoreductase activity"/>
    <property type="evidence" value="ECO:0007669"/>
    <property type="project" value="UniProtKB-KW"/>
</dbReference>
<feature type="transmembrane region" description="Helical" evidence="9">
    <location>
        <begin position="385"/>
        <end position="402"/>
    </location>
</feature>
<keyword evidence="3" id="KW-1003">Cell membrane</keyword>
<evidence type="ECO:0000256" key="3">
    <source>
        <dbReference type="ARBA" id="ARBA00022475"/>
    </source>
</evidence>
<comment type="subcellular location">
    <subcellularLocation>
        <location evidence="1">Cell membrane</location>
        <topology evidence="1">Multi-pass membrane protein</topology>
    </subcellularLocation>
    <subcellularLocation>
        <location evidence="8">Membrane</location>
        <topology evidence="8">Multi-pass membrane protein</topology>
    </subcellularLocation>
</comment>
<evidence type="ECO:0000313" key="13">
    <source>
        <dbReference type="Proteomes" id="UP000563151"/>
    </source>
</evidence>
<dbReference type="PANTHER" id="PTHR42682">
    <property type="entry name" value="HYDROGENASE-4 COMPONENT F"/>
    <property type="match status" value="1"/>
</dbReference>
<feature type="transmembrane region" description="Helical" evidence="9">
    <location>
        <begin position="254"/>
        <end position="279"/>
    </location>
</feature>
<evidence type="ECO:0000256" key="2">
    <source>
        <dbReference type="ARBA" id="ARBA00008483"/>
    </source>
</evidence>
<feature type="transmembrane region" description="Helical" evidence="9">
    <location>
        <begin position="6"/>
        <end position="25"/>
    </location>
</feature>
<keyword evidence="13" id="KW-1185">Reference proteome</keyword>
<evidence type="ECO:0000256" key="1">
    <source>
        <dbReference type="ARBA" id="ARBA00004651"/>
    </source>
</evidence>
<feature type="transmembrane region" description="Helical" evidence="9">
    <location>
        <begin position="311"/>
        <end position="333"/>
    </location>
</feature>